<evidence type="ECO:0000256" key="6">
    <source>
        <dbReference type="PIRSR" id="PIRSR601461-2"/>
    </source>
</evidence>
<keyword evidence="9" id="KW-1133">Transmembrane helix</keyword>
<reference evidence="11" key="1">
    <citation type="submission" date="2021-01" db="EMBL/GenBank/DDBJ databases">
        <authorList>
            <person name="Corre E."/>
            <person name="Pelletier E."/>
            <person name="Niang G."/>
            <person name="Scheremetjew M."/>
            <person name="Finn R."/>
            <person name="Kale V."/>
            <person name="Holt S."/>
            <person name="Cochrane G."/>
            <person name="Meng A."/>
            <person name="Brown T."/>
            <person name="Cohen L."/>
        </authorList>
    </citation>
    <scope>NUCLEOTIDE SEQUENCE</scope>
    <source>
        <strain evidence="11">Pbaha01</strain>
    </source>
</reference>
<gene>
    <name evidence="11" type="ORF">PBAH0796_LOCUS21479</name>
</gene>
<comment type="similarity">
    <text evidence="1 7">Belongs to the peptidase A1 family.</text>
</comment>
<dbReference type="GO" id="GO:0004190">
    <property type="term" value="F:aspartic-type endopeptidase activity"/>
    <property type="evidence" value="ECO:0007669"/>
    <property type="project" value="UniProtKB-KW"/>
</dbReference>
<feature type="compositionally biased region" description="Low complexity" evidence="8">
    <location>
        <begin position="55"/>
        <end position="71"/>
    </location>
</feature>
<sequence>MQHELELIPVALGFSIGTAVFVLLQCCSNHALSPSRRRPKFEEGPNLGGGVEPGLPSLEGAAEPAAEPAPSGEKEQQLAPVSVPVATRGPASRWFHTSKAPGVALVLVLTALLLFAFLSEHAGRITIELPDASVLMPQGKQGVGELPGGAASVAAAPAMLEAGDPAEQTSAAPAKVEPTSPAVAAVAVDATAVGNSEELPRAVEGVLYGPAEQDFGDGSGVISLNLTRQKMAVRRVGDMIHYKSAYWGMITVGSPPVKFKVVFDTGSGHLILPSSYCHSETCRAHKRYRRSKSSSAKDIDYDGTIVQPDEARDQITILFGTGEVTGVFVEERVCLGDLTARNQYQYADYRYDGCMNLRMIIATDMSEEPFKTFHFDGVLGLGLPGLSQAPQFNLLLVLADSVRQWGGKRPNIFSVFLSEREDETSELTLGGFVRERLEGELFWNPVLEPQHGHWMLAIKAMRIAGEALSFCEEGCRAVVDTGTSLLAVPTPAFPEIYELLRHEADPVFECKGFWPQLEIELESFTVILEPKDYARIENQLPGQDATPAVRVPKWPLVSISNETFVPEPDICKPMLMSMNLPAPIGPKLFVLGEPVLRKYYSVYDTDKAAPRIGFGHAKHGY</sequence>
<feature type="active site" evidence="5">
    <location>
        <position position="480"/>
    </location>
</feature>
<dbReference type="EMBL" id="HBEG01035120">
    <property type="protein sequence ID" value="CAD8373677.1"/>
    <property type="molecule type" value="Transcribed_RNA"/>
</dbReference>
<organism evidence="11">
    <name type="scientific">Pyrodinium bahamense</name>
    <dbReference type="NCBI Taxonomy" id="73915"/>
    <lineage>
        <taxon>Eukaryota</taxon>
        <taxon>Sar</taxon>
        <taxon>Alveolata</taxon>
        <taxon>Dinophyceae</taxon>
        <taxon>Gonyaulacales</taxon>
        <taxon>Pyrocystaceae</taxon>
        <taxon>Pyrodinium</taxon>
    </lineage>
</organism>
<keyword evidence="9" id="KW-0812">Transmembrane</keyword>
<evidence type="ECO:0000256" key="7">
    <source>
        <dbReference type="RuleBase" id="RU000454"/>
    </source>
</evidence>
<evidence type="ECO:0000256" key="9">
    <source>
        <dbReference type="SAM" id="Phobius"/>
    </source>
</evidence>
<dbReference type="SUPFAM" id="SSF50630">
    <property type="entry name" value="Acid proteases"/>
    <property type="match status" value="1"/>
</dbReference>
<feature type="domain" description="Peptidase A1" evidence="10">
    <location>
        <begin position="246"/>
        <end position="615"/>
    </location>
</feature>
<keyword evidence="9" id="KW-0472">Membrane</keyword>
<dbReference type="InterPro" id="IPR021109">
    <property type="entry name" value="Peptidase_aspartic_dom_sf"/>
</dbReference>
<dbReference type="PANTHER" id="PTHR47966">
    <property type="entry name" value="BETA-SITE APP-CLEAVING ENZYME, ISOFORM A-RELATED"/>
    <property type="match status" value="1"/>
</dbReference>
<dbReference type="FunFam" id="2.40.70.10:FF:000115">
    <property type="entry name" value="Lysosomal aspartic protease"/>
    <property type="match status" value="1"/>
</dbReference>
<keyword evidence="6" id="KW-1015">Disulfide bond</keyword>
<feature type="active site" evidence="5">
    <location>
        <position position="264"/>
    </location>
</feature>
<feature type="transmembrane region" description="Helical" evidence="9">
    <location>
        <begin position="100"/>
        <end position="118"/>
    </location>
</feature>
<proteinExistence type="inferred from homology"/>
<evidence type="ECO:0000256" key="4">
    <source>
        <dbReference type="ARBA" id="ARBA00022801"/>
    </source>
</evidence>
<evidence type="ECO:0000256" key="8">
    <source>
        <dbReference type="SAM" id="MobiDB-lite"/>
    </source>
</evidence>
<protein>
    <recommendedName>
        <fullName evidence="10">Peptidase A1 domain-containing protein</fullName>
    </recommendedName>
</protein>
<dbReference type="Gene3D" id="2.40.70.10">
    <property type="entry name" value="Acid Proteases"/>
    <property type="match status" value="2"/>
</dbReference>
<evidence type="ECO:0000256" key="2">
    <source>
        <dbReference type="ARBA" id="ARBA00022670"/>
    </source>
</evidence>
<dbReference type="PROSITE" id="PS51767">
    <property type="entry name" value="PEPTIDASE_A1"/>
    <property type="match status" value="1"/>
</dbReference>
<dbReference type="InterPro" id="IPR001969">
    <property type="entry name" value="Aspartic_peptidase_AS"/>
</dbReference>
<feature type="disulfide bond" evidence="6">
    <location>
        <begin position="277"/>
        <end position="282"/>
    </location>
</feature>
<dbReference type="PANTHER" id="PTHR47966:SF51">
    <property type="entry name" value="BETA-SITE APP-CLEAVING ENZYME, ISOFORM A-RELATED"/>
    <property type="match status" value="1"/>
</dbReference>
<accession>A0A7S0AU61</accession>
<dbReference type="GO" id="GO:0016485">
    <property type="term" value="P:protein processing"/>
    <property type="evidence" value="ECO:0007669"/>
    <property type="project" value="UniProtKB-ARBA"/>
</dbReference>
<dbReference type="InterPro" id="IPR034164">
    <property type="entry name" value="Pepsin-like_dom"/>
</dbReference>
<keyword evidence="2 7" id="KW-0645">Protease</keyword>
<name>A0A7S0AU61_9DINO</name>
<dbReference type="PROSITE" id="PS00141">
    <property type="entry name" value="ASP_PROTEASE"/>
    <property type="match status" value="1"/>
</dbReference>
<dbReference type="PRINTS" id="PR00792">
    <property type="entry name" value="PEPSIN"/>
</dbReference>
<dbReference type="AlphaFoldDB" id="A0A7S0AU61"/>
<evidence type="ECO:0000256" key="3">
    <source>
        <dbReference type="ARBA" id="ARBA00022750"/>
    </source>
</evidence>
<evidence type="ECO:0000259" key="10">
    <source>
        <dbReference type="PROSITE" id="PS51767"/>
    </source>
</evidence>
<dbReference type="CDD" id="cd05471">
    <property type="entry name" value="pepsin_like"/>
    <property type="match status" value="1"/>
</dbReference>
<evidence type="ECO:0000256" key="5">
    <source>
        <dbReference type="PIRSR" id="PIRSR601461-1"/>
    </source>
</evidence>
<evidence type="ECO:0000256" key="1">
    <source>
        <dbReference type="ARBA" id="ARBA00007447"/>
    </source>
</evidence>
<evidence type="ECO:0000313" key="11">
    <source>
        <dbReference type="EMBL" id="CAD8373677.1"/>
    </source>
</evidence>
<feature type="transmembrane region" description="Helical" evidence="9">
    <location>
        <begin position="12"/>
        <end position="32"/>
    </location>
</feature>
<keyword evidence="4 7" id="KW-0378">Hydrolase</keyword>
<keyword evidence="3 7" id="KW-0064">Aspartyl protease</keyword>
<feature type="region of interest" description="Disordered" evidence="8">
    <location>
        <begin position="34"/>
        <end position="80"/>
    </location>
</feature>
<dbReference type="Pfam" id="PF00026">
    <property type="entry name" value="Asp"/>
    <property type="match status" value="1"/>
</dbReference>
<dbReference type="InterPro" id="IPR033121">
    <property type="entry name" value="PEPTIDASE_A1"/>
</dbReference>
<dbReference type="InterPro" id="IPR001461">
    <property type="entry name" value="Aspartic_peptidase_A1"/>
</dbReference>